<dbReference type="PROSITE" id="PS51007">
    <property type="entry name" value="CYTC"/>
    <property type="match status" value="1"/>
</dbReference>
<feature type="chain" id="PRO_5047426186" evidence="5">
    <location>
        <begin position="21"/>
        <end position="131"/>
    </location>
</feature>
<protein>
    <submittedName>
        <fullName evidence="7">Cytochrome c</fullName>
    </submittedName>
</protein>
<keyword evidence="5" id="KW-0732">Signal</keyword>
<feature type="signal peptide" evidence="5">
    <location>
        <begin position="1"/>
        <end position="20"/>
    </location>
</feature>
<keyword evidence="1 4" id="KW-0349">Heme</keyword>
<gene>
    <name evidence="7" type="ORF">HNQ01_001564</name>
</gene>
<keyword evidence="3 4" id="KW-0408">Iron</keyword>
<sequence length="131" mass="14049">MLLRPLLSRIAMLLAGAALAGTVQATPAENDAAMIRLATDSGCMRCHSVLPAPKRADGLPPIAPAWRDIAIKYRDDVRAHDTLVRTVLDGSDPKRRHWAGKVGAEAMPPNADALSAEDARVLVDWILVLVP</sequence>
<evidence type="ECO:0000259" key="6">
    <source>
        <dbReference type="PROSITE" id="PS51007"/>
    </source>
</evidence>
<accession>A0ABX2G0K9</accession>
<keyword evidence="2 4" id="KW-0479">Metal-binding</keyword>
<feature type="domain" description="Cytochrome c" evidence="6">
    <location>
        <begin position="30"/>
        <end position="130"/>
    </location>
</feature>
<evidence type="ECO:0000256" key="3">
    <source>
        <dbReference type="ARBA" id="ARBA00023004"/>
    </source>
</evidence>
<dbReference type="Proteomes" id="UP001516061">
    <property type="component" value="Unassembled WGS sequence"/>
</dbReference>
<evidence type="ECO:0000256" key="1">
    <source>
        <dbReference type="ARBA" id="ARBA00022617"/>
    </source>
</evidence>
<evidence type="ECO:0000313" key="8">
    <source>
        <dbReference type="Proteomes" id="UP001516061"/>
    </source>
</evidence>
<comment type="caution">
    <text evidence="7">The sequence shown here is derived from an EMBL/GenBank/DDBJ whole genome shotgun (WGS) entry which is preliminary data.</text>
</comment>
<keyword evidence="8" id="KW-1185">Reference proteome</keyword>
<dbReference type="RefSeq" id="WP_286180577.1">
    <property type="nucleotide sequence ID" value="NZ_JABSNM010000005.1"/>
</dbReference>
<reference evidence="7 8" key="1">
    <citation type="submission" date="2020-05" db="EMBL/GenBank/DDBJ databases">
        <title>Genomic Encyclopedia of Type Strains, Phase IV (KMG-V): Genome sequencing to study the core and pangenomes of soil and plant-associated prokaryotes.</title>
        <authorList>
            <person name="Whitman W."/>
        </authorList>
    </citation>
    <scope>NUCLEOTIDE SEQUENCE [LARGE SCALE GENOMIC DNA]</scope>
    <source>
        <strain evidence="7 8">C29</strain>
    </source>
</reference>
<dbReference type="EMBL" id="JABSNM010000005">
    <property type="protein sequence ID" value="NRT55834.1"/>
    <property type="molecule type" value="Genomic_DNA"/>
</dbReference>
<evidence type="ECO:0000256" key="2">
    <source>
        <dbReference type="ARBA" id="ARBA00022723"/>
    </source>
</evidence>
<name>A0ABX2G0K9_9BURK</name>
<evidence type="ECO:0000256" key="4">
    <source>
        <dbReference type="PROSITE-ProRule" id="PRU00433"/>
    </source>
</evidence>
<evidence type="ECO:0000313" key="7">
    <source>
        <dbReference type="EMBL" id="NRT55834.1"/>
    </source>
</evidence>
<dbReference type="Gene3D" id="1.10.760.10">
    <property type="entry name" value="Cytochrome c-like domain"/>
    <property type="match status" value="1"/>
</dbReference>
<dbReference type="InterPro" id="IPR009056">
    <property type="entry name" value="Cyt_c-like_dom"/>
</dbReference>
<evidence type="ECO:0000256" key="5">
    <source>
        <dbReference type="SAM" id="SignalP"/>
    </source>
</evidence>
<dbReference type="InterPro" id="IPR036909">
    <property type="entry name" value="Cyt_c-like_dom_sf"/>
</dbReference>
<dbReference type="SUPFAM" id="SSF46626">
    <property type="entry name" value="Cytochrome c"/>
    <property type="match status" value="1"/>
</dbReference>
<organism evidence="7 8">
    <name type="scientific">Sphaerotilus uruguayifluvii</name>
    <dbReference type="NCBI Taxonomy" id="2735897"/>
    <lineage>
        <taxon>Bacteria</taxon>
        <taxon>Pseudomonadati</taxon>
        <taxon>Pseudomonadota</taxon>
        <taxon>Betaproteobacteria</taxon>
        <taxon>Burkholderiales</taxon>
        <taxon>Sphaerotilaceae</taxon>
        <taxon>Sphaerotilus</taxon>
    </lineage>
</organism>
<proteinExistence type="predicted"/>